<gene>
    <name evidence="11" type="ORF">GDO86_011287</name>
</gene>
<dbReference type="PRINTS" id="PR00676">
    <property type="entry name" value="MASPIN"/>
</dbReference>
<dbReference type="InterPro" id="IPR042185">
    <property type="entry name" value="Serpin_sf_2"/>
</dbReference>
<proteinExistence type="inferred from homology"/>
<dbReference type="Pfam" id="PF00079">
    <property type="entry name" value="Serpin"/>
    <property type="match status" value="1"/>
</dbReference>
<name>A0A8T2JFT0_9PIPI</name>
<comment type="subcellular location">
    <subcellularLocation>
        <location evidence="1">Cytoplasm</location>
    </subcellularLocation>
</comment>
<dbReference type="SMART" id="SM00093">
    <property type="entry name" value="SERPIN"/>
    <property type="match status" value="1"/>
</dbReference>
<dbReference type="FunFam" id="3.30.497.10:FF:000006">
    <property type="entry name" value="Plasminogen activator inhibitor 1"/>
    <property type="match status" value="1"/>
</dbReference>
<keyword evidence="12" id="KW-1185">Reference proteome</keyword>
<comment type="caution">
    <text evidence="11">The sequence shown here is derived from an EMBL/GenBank/DDBJ whole genome shotgun (WGS) entry which is preliminary data.</text>
</comment>
<dbReference type="SUPFAM" id="SSF56574">
    <property type="entry name" value="Serpins"/>
    <property type="match status" value="1"/>
</dbReference>
<dbReference type="Proteomes" id="UP000812440">
    <property type="component" value="Chromosome 6"/>
</dbReference>
<dbReference type="GO" id="GO:0005615">
    <property type="term" value="C:extracellular space"/>
    <property type="evidence" value="ECO:0007669"/>
    <property type="project" value="InterPro"/>
</dbReference>
<feature type="domain" description="Serpin" evidence="10">
    <location>
        <begin position="13"/>
        <end position="379"/>
    </location>
</feature>
<keyword evidence="3" id="KW-0963">Cytoplasm</keyword>
<dbReference type="Gene3D" id="2.10.310.10">
    <property type="entry name" value="Serpins superfamily"/>
    <property type="match status" value="1"/>
</dbReference>
<reference evidence="11" key="1">
    <citation type="thesis" date="2020" institute="ProQuest LLC" country="789 East Eisenhower Parkway, Ann Arbor, MI, USA">
        <title>Comparative Genomics and Chromosome Evolution.</title>
        <authorList>
            <person name="Mudd A.B."/>
        </authorList>
    </citation>
    <scope>NUCLEOTIDE SEQUENCE</scope>
    <source>
        <strain evidence="11">Female2</strain>
        <tissue evidence="11">Blood</tissue>
    </source>
</reference>
<dbReference type="InterPro" id="IPR023796">
    <property type="entry name" value="Serpin_dom"/>
</dbReference>
<dbReference type="GO" id="GO:0004867">
    <property type="term" value="F:serine-type endopeptidase inhibitor activity"/>
    <property type="evidence" value="ECO:0007669"/>
    <property type="project" value="UniProtKB-KW"/>
</dbReference>
<evidence type="ECO:0000313" key="12">
    <source>
        <dbReference type="Proteomes" id="UP000812440"/>
    </source>
</evidence>
<dbReference type="OrthoDB" id="671595at2759"/>
<evidence type="ECO:0000256" key="8">
    <source>
        <dbReference type="ARBA" id="ARBA00038828"/>
    </source>
</evidence>
<dbReference type="PANTHER" id="PTHR11461:SF204">
    <property type="entry name" value="SERPIN B6"/>
    <property type="match status" value="1"/>
</dbReference>
<evidence type="ECO:0000256" key="4">
    <source>
        <dbReference type="ARBA" id="ARBA00022690"/>
    </source>
</evidence>
<dbReference type="InterPro" id="IPR023795">
    <property type="entry name" value="Serpin_CS"/>
</dbReference>
<dbReference type="Gene3D" id="3.30.497.10">
    <property type="entry name" value="Antithrombin, subunit I, domain 2"/>
    <property type="match status" value="1"/>
</dbReference>
<accession>A0A8T2JFT0</accession>
<keyword evidence="6" id="KW-0722">Serine protease inhibitor</keyword>
<evidence type="ECO:0000256" key="2">
    <source>
        <dbReference type="ARBA" id="ARBA00006426"/>
    </source>
</evidence>
<organism evidence="11 12">
    <name type="scientific">Hymenochirus boettgeri</name>
    <name type="common">Congo dwarf clawed frog</name>
    <dbReference type="NCBI Taxonomy" id="247094"/>
    <lineage>
        <taxon>Eukaryota</taxon>
        <taxon>Metazoa</taxon>
        <taxon>Chordata</taxon>
        <taxon>Craniata</taxon>
        <taxon>Vertebrata</taxon>
        <taxon>Euteleostomi</taxon>
        <taxon>Amphibia</taxon>
        <taxon>Batrachia</taxon>
        <taxon>Anura</taxon>
        <taxon>Pipoidea</taxon>
        <taxon>Pipidae</taxon>
        <taxon>Pipinae</taxon>
        <taxon>Hymenochirus</taxon>
    </lineage>
</organism>
<evidence type="ECO:0000313" key="11">
    <source>
        <dbReference type="EMBL" id="KAG8442443.1"/>
    </source>
</evidence>
<dbReference type="InterPro" id="IPR042178">
    <property type="entry name" value="Serpin_sf_1"/>
</dbReference>
<keyword evidence="4" id="KW-0646">Protease inhibitor</keyword>
<evidence type="ECO:0000256" key="9">
    <source>
        <dbReference type="ARBA" id="ARBA00039202"/>
    </source>
</evidence>
<dbReference type="InterPro" id="IPR000215">
    <property type="entry name" value="Serpin_fam"/>
</dbReference>
<evidence type="ECO:0000256" key="5">
    <source>
        <dbReference type="ARBA" id="ARBA00022729"/>
    </source>
</evidence>
<dbReference type="Gene3D" id="2.30.39.10">
    <property type="entry name" value="Alpha-1-antitrypsin, domain 1"/>
    <property type="match status" value="1"/>
</dbReference>
<dbReference type="InterPro" id="IPR000240">
    <property type="entry name" value="Serpin_B9/Maspin"/>
</dbReference>
<sequence length="379" mass="42511">MSSLSQSISGFSLELFKTLEKDAKTSNVSYSPFSIATALSMVLLGARGETAAQMEKVLSIDKMDNVPVKFKALISAINKPGADYILRTANALYGEKEFPFLEEFLKLAQEYFQANLKSVDFSAKSEESRKEINDWVEQKTEGKIKDLLSAGSVNSLTRLVILNAIYFKGNWANKFDPEHTHERPFRLSKNESKPVQMMYKKAKFPMNYADDVLANVISLPYVNSELSMIIILPDDIEDGTTGLEKLERNLTHEKFAEWTDPTKMHQTEVEVSLPKFKLECSYDLKGLLCKMGMTDVFDQSKADLSGISGTNNLVLSKVAHKCYVDVNEEGTEAAGSTAAVIMLRCIRFTPKFTCDHPFLFFIVHKESNSILFCGKFCSP</sequence>
<evidence type="ECO:0000256" key="3">
    <source>
        <dbReference type="ARBA" id="ARBA00022490"/>
    </source>
</evidence>
<dbReference type="CDD" id="cd19956">
    <property type="entry name" value="serpinB"/>
    <property type="match status" value="1"/>
</dbReference>
<keyword evidence="5" id="KW-0732">Signal</keyword>
<dbReference type="PROSITE" id="PS00284">
    <property type="entry name" value="SERPIN"/>
    <property type="match status" value="1"/>
</dbReference>
<comment type="similarity">
    <text evidence="2">Belongs to the serpin family. Ov-serpin subfamily.</text>
</comment>
<dbReference type="FunFam" id="2.10.310.10:FF:000001">
    <property type="entry name" value="Serpin family A member 1"/>
    <property type="match status" value="1"/>
</dbReference>
<dbReference type="EMBL" id="JAACNH010000005">
    <property type="protein sequence ID" value="KAG8442443.1"/>
    <property type="molecule type" value="Genomic_DNA"/>
</dbReference>
<dbReference type="InterPro" id="IPR036186">
    <property type="entry name" value="Serpin_sf"/>
</dbReference>
<dbReference type="FunFam" id="2.30.39.10:FF:000014">
    <property type="entry name" value="Serpin family B member 9"/>
    <property type="match status" value="1"/>
</dbReference>
<comment type="subunit">
    <text evidence="8">Forms a complex with the monomeric form of beta-tryptase.</text>
</comment>
<keyword evidence="7" id="KW-0007">Acetylation</keyword>
<protein>
    <recommendedName>
        <fullName evidence="9">Serpin B6</fullName>
    </recommendedName>
</protein>
<evidence type="ECO:0000259" key="10">
    <source>
        <dbReference type="SMART" id="SM00093"/>
    </source>
</evidence>
<evidence type="ECO:0000256" key="1">
    <source>
        <dbReference type="ARBA" id="ARBA00004496"/>
    </source>
</evidence>
<dbReference type="GO" id="GO:0005737">
    <property type="term" value="C:cytoplasm"/>
    <property type="evidence" value="ECO:0007669"/>
    <property type="project" value="UniProtKB-SubCell"/>
</dbReference>
<evidence type="ECO:0000256" key="7">
    <source>
        <dbReference type="ARBA" id="ARBA00022990"/>
    </source>
</evidence>
<dbReference type="AlphaFoldDB" id="A0A8T2JFT0"/>
<evidence type="ECO:0000256" key="6">
    <source>
        <dbReference type="ARBA" id="ARBA00022900"/>
    </source>
</evidence>
<dbReference type="PANTHER" id="PTHR11461">
    <property type="entry name" value="SERINE PROTEASE INHIBITOR, SERPIN"/>
    <property type="match status" value="1"/>
</dbReference>